<name>A0ABY7TGF7_9SPHI</name>
<accession>A0ABY7TGF7</accession>
<organism evidence="1 2">
    <name type="scientific">Mucilaginibacter jinjuensis</name>
    <dbReference type="NCBI Taxonomy" id="1176721"/>
    <lineage>
        <taxon>Bacteria</taxon>
        <taxon>Pseudomonadati</taxon>
        <taxon>Bacteroidota</taxon>
        <taxon>Sphingobacteriia</taxon>
        <taxon>Sphingobacteriales</taxon>
        <taxon>Sphingobacteriaceae</taxon>
        <taxon>Mucilaginibacter</taxon>
    </lineage>
</organism>
<evidence type="ECO:0000313" key="1">
    <source>
        <dbReference type="EMBL" id="WCT14667.1"/>
    </source>
</evidence>
<evidence type="ECO:0000313" key="2">
    <source>
        <dbReference type="Proteomes" id="UP001216139"/>
    </source>
</evidence>
<dbReference type="PROSITE" id="PS51257">
    <property type="entry name" value="PROKAR_LIPOPROTEIN"/>
    <property type="match status" value="1"/>
</dbReference>
<sequence>MRAKTILYLLVPVVISACSKSNEVPGSASIIGSWKFESSYYVTIAGTKITQADAAKPVILNFNNTLYSTTVAGKLTTGGNYTLLDKYQYAPGYYITNVLELDSIIAGKYAIHRGNPDTLSISDINPGPDNGFGATYLRVK</sequence>
<gene>
    <name evidence="1" type="ORF">PQO05_12040</name>
</gene>
<evidence type="ECO:0008006" key="3">
    <source>
        <dbReference type="Google" id="ProtNLM"/>
    </source>
</evidence>
<dbReference type="RefSeq" id="WP_273633163.1">
    <property type="nucleotide sequence ID" value="NZ_CP117167.1"/>
</dbReference>
<keyword evidence="2" id="KW-1185">Reference proteome</keyword>
<reference evidence="1 2" key="1">
    <citation type="submission" date="2023-02" db="EMBL/GenBank/DDBJ databases">
        <title>Genome sequence of Mucilaginibacter jinjuensis strain KACC 16571.</title>
        <authorList>
            <person name="Kim S."/>
            <person name="Heo J."/>
            <person name="Kwon S.-W."/>
        </authorList>
    </citation>
    <scope>NUCLEOTIDE SEQUENCE [LARGE SCALE GENOMIC DNA]</scope>
    <source>
        <strain evidence="1 2">KACC 16571</strain>
    </source>
</reference>
<proteinExistence type="predicted"/>
<dbReference type="EMBL" id="CP117167">
    <property type="protein sequence ID" value="WCT14667.1"/>
    <property type="molecule type" value="Genomic_DNA"/>
</dbReference>
<dbReference type="Proteomes" id="UP001216139">
    <property type="component" value="Chromosome"/>
</dbReference>
<protein>
    <recommendedName>
        <fullName evidence="3">Lipocalin-like protein</fullName>
    </recommendedName>
</protein>